<sequence length="128" mass="13778">MDVPVVAEEKIDGKLISRTETKFANSSSVYPTSVMTSNIGNTAWKTATIDIYDEVGNVIQYTDSNGNITTTIYGYNKTLPIAKIERAAYSQVSSLAQAIITASDADAADPAKEPQLLTLLTHSEIMTS</sequence>
<evidence type="ECO:0000313" key="1">
    <source>
        <dbReference type="EMBL" id="RTZ45917.1"/>
    </source>
</evidence>
<proteinExistence type="predicted"/>
<reference evidence="1 2" key="1">
    <citation type="submission" date="2018-12" db="EMBL/GenBank/DDBJ databases">
        <title>Draft Genome Sequence of Chryseobacterium arthrosphaerae strain ED882-96 Isolated from the Blood of a Patient with Liver Cirrhosis in Taiwan.</title>
        <authorList>
            <person name="Lin J.-N."/>
            <person name="Lai C.-H."/>
            <person name="Yang C.-H."/>
            <person name="Huang Y.-H."/>
        </authorList>
    </citation>
    <scope>NUCLEOTIDE SEQUENCE [LARGE SCALE GENOMIC DNA]</scope>
    <source>
        <strain evidence="1 2">ED882-96</strain>
    </source>
</reference>
<accession>A0A3S0N1D0</accession>
<organism evidence="1 2">
    <name type="scientific">Chryseobacterium arthrosphaerae</name>
    <dbReference type="NCBI Taxonomy" id="651561"/>
    <lineage>
        <taxon>Bacteria</taxon>
        <taxon>Pseudomonadati</taxon>
        <taxon>Bacteroidota</taxon>
        <taxon>Flavobacteriia</taxon>
        <taxon>Flavobacteriales</taxon>
        <taxon>Weeksellaceae</taxon>
        <taxon>Chryseobacterium group</taxon>
        <taxon>Chryseobacterium</taxon>
    </lineage>
</organism>
<dbReference type="EMBL" id="RYFC01000003">
    <property type="protein sequence ID" value="RTZ45917.1"/>
    <property type="molecule type" value="Genomic_DNA"/>
</dbReference>
<evidence type="ECO:0000313" key="2">
    <source>
        <dbReference type="Proteomes" id="UP000276953"/>
    </source>
</evidence>
<comment type="caution">
    <text evidence="1">The sequence shown here is derived from an EMBL/GenBank/DDBJ whole genome shotgun (WGS) entry which is preliminary data.</text>
</comment>
<protein>
    <submittedName>
        <fullName evidence="1">Uncharacterized protein</fullName>
    </submittedName>
</protein>
<dbReference type="AlphaFoldDB" id="A0A3S0N1D0"/>
<dbReference type="Proteomes" id="UP000276953">
    <property type="component" value="Unassembled WGS sequence"/>
</dbReference>
<name>A0A3S0N1D0_9FLAO</name>
<gene>
    <name evidence="1" type="ORF">EJ377_14515</name>
</gene>